<dbReference type="AlphaFoldDB" id="A0A413FCL6"/>
<dbReference type="EMBL" id="QSBM01000013">
    <property type="protein sequence ID" value="RGX27288.1"/>
    <property type="molecule type" value="Genomic_DNA"/>
</dbReference>
<reference evidence="1 2" key="1">
    <citation type="submission" date="2018-08" db="EMBL/GenBank/DDBJ databases">
        <title>A genome reference for cultivated species of the human gut microbiota.</title>
        <authorList>
            <person name="Zou Y."/>
            <person name="Xue W."/>
            <person name="Luo G."/>
        </authorList>
    </citation>
    <scope>NUCLEOTIDE SEQUENCE [LARGE SCALE GENOMIC DNA]</scope>
    <source>
        <strain evidence="1 2">AF04-15</strain>
    </source>
</reference>
<gene>
    <name evidence="1" type="ORF">DWV29_16620</name>
</gene>
<dbReference type="RefSeq" id="WP_007713043.1">
    <property type="nucleotide sequence ID" value="NZ_BAABXR010000001.1"/>
</dbReference>
<name>A0A413FCL6_9FIRM</name>
<accession>A0A413FCL6</accession>
<evidence type="ECO:0000313" key="1">
    <source>
        <dbReference type="EMBL" id="RGX27288.1"/>
    </source>
</evidence>
<organism evidence="1 2">
    <name type="scientific">Enterocloster asparagiformis</name>
    <dbReference type="NCBI Taxonomy" id="333367"/>
    <lineage>
        <taxon>Bacteria</taxon>
        <taxon>Bacillati</taxon>
        <taxon>Bacillota</taxon>
        <taxon>Clostridia</taxon>
        <taxon>Lachnospirales</taxon>
        <taxon>Lachnospiraceae</taxon>
        <taxon>Enterocloster</taxon>
    </lineage>
</organism>
<sequence length="91" mass="10065">MKQIYDFEQRTPPVLNEQMLRAELERRKLRIQTAVAVLAGFLLMIAAVLLGYSAIDWYPVLSLLCFGYIMIAATGGGVIAIVYSRKGGKTA</sequence>
<comment type="caution">
    <text evidence="1">The sequence shown here is derived from an EMBL/GenBank/DDBJ whole genome shotgun (WGS) entry which is preliminary data.</text>
</comment>
<proteinExistence type="predicted"/>
<dbReference type="OrthoDB" id="2083490at2"/>
<dbReference type="Proteomes" id="UP000283880">
    <property type="component" value="Unassembled WGS sequence"/>
</dbReference>
<evidence type="ECO:0000313" key="2">
    <source>
        <dbReference type="Proteomes" id="UP000283880"/>
    </source>
</evidence>
<protein>
    <submittedName>
        <fullName evidence="1">Uncharacterized protein</fullName>
    </submittedName>
</protein>